<proteinExistence type="predicted"/>
<evidence type="ECO:0000313" key="2">
    <source>
        <dbReference type="Proteomes" id="UP001062846"/>
    </source>
</evidence>
<accession>A0ACC0LSX6</accession>
<keyword evidence="2" id="KW-1185">Reference proteome</keyword>
<organism evidence="1 2">
    <name type="scientific">Rhododendron molle</name>
    <name type="common">Chinese azalea</name>
    <name type="synonym">Azalea mollis</name>
    <dbReference type="NCBI Taxonomy" id="49168"/>
    <lineage>
        <taxon>Eukaryota</taxon>
        <taxon>Viridiplantae</taxon>
        <taxon>Streptophyta</taxon>
        <taxon>Embryophyta</taxon>
        <taxon>Tracheophyta</taxon>
        <taxon>Spermatophyta</taxon>
        <taxon>Magnoliopsida</taxon>
        <taxon>eudicotyledons</taxon>
        <taxon>Gunneridae</taxon>
        <taxon>Pentapetalae</taxon>
        <taxon>asterids</taxon>
        <taxon>Ericales</taxon>
        <taxon>Ericaceae</taxon>
        <taxon>Ericoideae</taxon>
        <taxon>Rhodoreae</taxon>
        <taxon>Rhododendron</taxon>
    </lineage>
</organism>
<gene>
    <name evidence="1" type="ORF">RHMOL_Rhmol11G0135100</name>
</gene>
<name>A0ACC0LSX6_RHOML</name>
<sequence length="125" mass="14079">MFASPQFKENISSFQKLHVEGVFYLSLSEDRKCCSVNEGSVVQGGPNAIANGNSTNVKRLRDGQLQNFPGLCDHAVWRECSMHSMAYSRDACKLIHSSCMKARELFLEDMGQRLGFYQVSTFDDE</sequence>
<reference evidence="1" key="1">
    <citation type="submission" date="2022-02" db="EMBL/GenBank/DDBJ databases">
        <title>Plant Genome Project.</title>
        <authorList>
            <person name="Zhang R.-G."/>
        </authorList>
    </citation>
    <scope>NUCLEOTIDE SEQUENCE</scope>
    <source>
        <strain evidence="1">AT1</strain>
    </source>
</reference>
<evidence type="ECO:0000313" key="1">
    <source>
        <dbReference type="EMBL" id="KAI8531417.1"/>
    </source>
</evidence>
<dbReference type="Proteomes" id="UP001062846">
    <property type="component" value="Chromosome 11"/>
</dbReference>
<dbReference type="EMBL" id="CM046398">
    <property type="protein sequence ID" value="KAI8531417.1"/>
    <property type="molecule type" value="Genomic_DNA"/>
</dbReference>
<comment type="caution">
    <text evidence="1">The sequence shown here is derived from an EMBL/GenBank/DDBJ whole genome shotgun (WGS) entry which is preliminary data.</text>
</comment>
<protein>
    <submittedName>
        <fullName evidence="1">Uncharacterized protein</fullName>
    </submittedName>
</protein>